<keyword evidence="5" id="KW-1185">Reference proteome</keyword>
<dbReference type="Proteomes" id="UP001189429">
    <property type="component" value="Unassembled WGS sequence"/>
</dbReference>
<keyword evidence="1" id="KW-0175">Coiled coil</keyword>
<dbReference type="Gene3D" id="1.10.238.10">
    <property type="entry name" value="EF-hand"/>
    <property type="match status" value="2"/>
</dbReference>
<dbReference type="PROSITE" id="PS50222">
    <property type="entry name" value="EF_HAND_2"/>
    <property type="match status" value="3"/>
</dbReference>
<dbReference type="InterPro" id="IPR011992">
    <property type="entry name" value="EF-hand-dom_pair"/>
</dbReference>
<reference evidence="4" key="1">
    <citation type="submission" date="2023-10" db="EMBL/GenBank/DDBJ databases">
        <authorList>
            <person name="Chen Y."/>
            <person name="Shah S."/>
            <person name="Dougan E. K."/>
            <person name="Thang M."/>
            <person name="Chan C."/>
        </authorList>
    </citation>
    <scope>NUCLEOTIDE SEQUENCE [LARGE SCALE GENOMIC DNA]</scope>
</reference>
<proteinExistence type="predicted"/>
<dbReference type="EMBL" id="CAUYUJ010020627">
    <property type="protein sequence ID" value="CAK0899574.1"/>
    <property type="molecule type" value="Genomic_DNA"/>
</dbReference>
<organism evidence="4 5">
    <name type="scientific">Prorocentrum cordatum</name>
    <dbReference type="NCBI Taxonomy" id="2364126"/>
    <lineage>
        <taxon>Eukaryota</taxon>
        <taxon>Sar</taxon>
        <taxon>Alveolata</taxon>
        <taxon>Dinophyceae</taxon>
        <taxon>Prorocentrales</taxon>
        <taxon>Prorocentraceae</taxon>
        <taxon>Prorocentrum</taxon>
    </lineage>
</organism>
<sequence length="472" mass="52485">MGQTASTEAGEAPAKAAEVPAAEQPPPSSYSWVHDMPVAGAFTSAVVDNCCYAPTVEELEAAFEKADAAKAGKLTKQGVADACRQLKKSERQIQKLLDSMEGQEVDVGGFKELFTGARRPWYYKVGCVPLPNHEKVLDVPVLGHVLCTTGDLVATPIDWSLRATKNAFRDPADWEVEKMFFEMDKDRKGVLNKDEVAAVLRKFGASEVDIAKGLEKLHGRDPNLYEFKVLMRGPKFAPSFWHNVPCVGMPLSNSFFRHLEPEVLTDKDIKEAFDQVDKTKAGKLDKTQVAECLWELGRPESQVQAAIEGMEHEEVDLEGFKKVLMEEPPRPWLKTIEVNETEIPLPNPAKIHEVPLIGMATKLTQDVLYDTYDWTAGACVRVVGLVDEVELERMFKEADTDEDGKLSRNDAAKLLRKWGKREFEIKDMLLGLAEDKDQLTHAEFRDWLYGVYEDEDPIAAAGAVAEPAPAAP</sequence>
<comment type="caution">
    <text evidence="4">The sequence shown here is derived from an EMBL/GenBank/DDBJ whole genome shotgun (WGS) entry which is preliminary data.</text>
</comment>
<evidence type="ECO:0000259" key="3">
    <source>
        <dbReference type="PROSITE" id="PS50222"/>
    </source>
</evidence>
<dbReference type="SUPFAM" id="SSF47473">
    <property type="entry name" value="EF-hand"/>
    <property type="match status" value="2"/>
</dbReference>
<dbReference type="InterPro" id="IPR002048">
    <property type="entry name" value="EF_hand_dom"/>
</dbReference>
<feature type="coiled-coil region" evidence="1">
    <location>
        <begin position="79"/>
        <end position="106"/>
    </location>
</feature>
<feature type="domain" description="EF-hand" evidence="3">
    <location>
        <begin position="264"/>
        <end position="299"/>
    </location>
</feature>
<feature type="domain" description="EF-hand" evidence="3">
    <location>
        <begin position="386"/>
        <end position="421"/>
    </location>
</feature>
<accession>A0ABN9XII7</accession>
<dbReference type="SMART" id="SM00054">
    <property type="entry name" value="EFh"/>
    <property type="match status" value="4"/>
</dbReference>
<evidence type="ECO:0000256" key="2">
    <source>
        <dbReference type="SAM" id="MobiDB-lite"/>
    </source>
</evidence>
<gene>
    <name evidence="4" type="ORF">PCOR1329_LOCUS77049</name>
</gene>
<evidence type="ECO:0000313" key="5">
    <source>
        <dbReference type="Proteomes" id="UP001189429"/>
    </source>
</evidence>
<feature type="region of interest" description="Disordered" evidence="2">
    <location>
        <begin position="1"/>
        <end position="28"/>
    </location>
</feature>
<evidence type="ECO:0000313" key="4">
    <source>
        <dbReference type="EMBL" id="CAK0899574.1"/>
    </source>
</evidence>
<evidence type="ECO:0000256" key="1">
    <source>
        <dbReference type="SAM" id="Coils"/>
    </source>
</evidence>
<feature type="compositionally biased region" description="Low complexity" evidence="2">
    <location>
        <begin position="1"/>
        <end position="22"/>
    </location>
</feature>
<feature type="domain" description="EF-hand" evidence="3">
    <location>
        <begin position="175"/>
        <end position="206"/>
    </location>
</feature>
<dbReference type="Pfam" id="PF13202">
    <property type="entry name" value="EF-hand_5"/>
    <property type="match status" value="1"/>
</dbReference>
<name>A0ABN9XII7_9DINO</name>
<protein>
    <recommendedName>
        <fullName evidence="3">EF-hand domain-containing protein</fullName>
    </recommendedName>
</protein>